<evidence type="ECO:0000256" key="4">
    <source>
        <dbReference type="ARBA" id="ARBA00023136"/>
    </source>
</evidence>
<evidence type="ECO:0000313" key="7">
    <source>
        <dbReference type="EMBL" id="SUD91258.1"/>
    </source>
</evidence>
<dbReference type="RefSeq" id="WP_028859246.1">
    <property type="nucleotide sequence ID" value="NZ_CAJHAQ010000001.1"/>
</dbReference>
<keyword evidence="3" id="KW-1133">Transmembrane helix</keyword>
<dbReference type="Gene3D" id="3.30.1150.10">
    <property type="match status" value="1"/>
</dbReference>
<feature type="chain" id="PRO_5017045575" evidence="5">
    <location>
        <begin position="23"/>
        <end position="128"/>
    </location>
</feature>
<evidence type="ECO:0000259" key="6">
    <source>
        <dbReference type="PROSITE" id="PS52015"/>
    </source>
</evidence>
<dbReference type="GO" id="GO:0055085">
    <property type="term" value="P:transmembrane transport"/>
    <property type="evidence" value="ECO:0007669"/>
    <property type="project" value="InterPro"/>
</dbReference>
<feature type="domain" description="TonB C-terminal" evidence="6">
    <location>
        <begin position="38"/>
        <end position="128"/>
    </location>
</feature>
<dbReference type="PROSITE" id="PS52015">
    <property type="entry name" value="TONB_CTD"/>
    <property type="match status" value="1"/>
</dbReference>
<evidence type="ECO:0000256" key="2">
    <source>
        <dbReference type="ARBA" id="ARBA00022692"/>
    </source>
</evidence>
<dbReference type="InterPro" id="IPR006260">
    <property type="entry name" value="TonB/TolA_C"/>
</dbReference>
<evidence type="ECO:0000256" key="1">
    <source>
        <dbReference type="ARBA" id="ARBA00004167"/>
    </source>
</evidence>
<keyword evidence="5" id="KW-0732">Signal</keyword>
<feature type="signal peptide" evidence="5">
    <location>
        <begin position="1"/>
        <end position="22"/>
    </location>
</feature>
<accession>A0A379LL30</accession>
<sequence>MSNSPLKWLLSACLIAVVPAQAELVDLTNGYVYDLSTSGASWKIKPKIKVPWKAITEVQSGAEYKVILSLIVDKLGNIVAVDIAKSSGNSYIDESAVRSVRQAKLHPFYHNGEAVMGRVILPIVYANE</sequence>
<name>A0A379LL30_9GAMM</name>
<dbReference type="Proteomes" id="UP000254123">
    <property type="component" value="Unassembled WGS sequence"/>
</dbReference>
<dbReference type="SUPFAM" id="SSF74653">
    <property type="entry name" value="TolA/TonB C-terminal domain"/>
    <property type="match status" value="1"/>
</dbReference>
<keyword evidence="2" id="KW-0812">Transmembrane</keyword>
<proteinExistence type="predicted"/>
<keyword evidence="4" id="KW-0472">Membrane</keyword>
<gene>
    <name evidence="7" type="ORF">NCTC10526_01606</name>
</gene>
<comment type="subcellular location">
    <subcellularLocation>
        <location evidence="1">Membrane</location>
        <topology evidence="1">Single-pass membrane protein</topology>
    </subcellularLocation>
</comment>
<evidence type="ECO:0000256" key="5">
    <source>
        <dbReference type="SAM" id="SignalP"/>
    </source>
</evidence>
<protein>
    <submittedName>
        <fullName evidence="7">TonB family C-terminal domain</fullName>
    </submittedName>
</protein>
<dbReference type="AlphaFoldDB" id="A0A379LL30"/>
<dbReference type="NCBIfam" id="TIGR01352">
    <property type="entry name" value="tonB_Cterm"/>
    <property type="match status" value="1"/>
</dbReference>
<dbReference type="InterPro" id="IPR037682">
    <property type="entry name" value="TonB_C"/>
</dbReference>
<dbReference type="GO" id="GO:0016020">
    <property type="term" value="C:membrane"/>
    <property type="evidence" value="ECO:0007669"/>
    <property type="project" value="UniProtKB-SubCell"/>
</dbReference>
<keyword evidence="8" id="KW-1185">Reference proteome</keyword>
<evidence type="ECO:0000256" key="3">
    <source>
        <dbReference type="ARBA" id="ARBA00022989"/>
    </source>
</evidence>
<reference evidence="7 8" key="1">
    <citation type="submission" date="2018-06" db="EMBL/GenBank/DDBJ databases">
        <authorList>
            <consortium name="Pathogen Informatics"/>
            <person name="Doyle S."/>
        </authorList>
    </citation>
    <scope>NUCLEOTIDE SEQUENCE [LARGE SCALE GENOMIC DNA]</scope>
    <source>
        <strain evidence="7 8">NCTC10526</strain>
    </source>
</reference>
<dbReference type="STRING" id="1123034.GCA_000685805_01751"/>
<dbReference type="Pfam" id="PF03544">
    <property type="entry name" value="TonB_C"/>
    <property type="match status" value="1"/>
</dbReference>
<dbReference type="EMBL" id="UGVC01000001">
    <property type="protein sequence ID" value="SUD91258.1"/>
    <property type="molecule type" value="Genomic_DNA"/>
</dbReference>
<evidence type="ECO:0000313" key="8">
    <source>
        <dbReference type="Proteomes" id="UP000254123"/>
    </source>
</evidence>
<organism evidence="7 8">
    <name type="scientific">Psychrobacter phenylpyruvicus</name>
    <dbReference type="NCBI Taxonomy" id="29432"/>
    <lineage>
        <taxon>Bacteria</taxon>
        <taxon>Pseudomonadati</taxon>
        <taxon>Pseudomonadota</taxon>
        <taxon>Gammaproteobacteria</taxon>
        <taxon>Moraxellales</taxon>
        <taxon>Moraxellaceae</taxon>
        <taxon>Psychrobacter</taxon>
    </lineage>
</organism>